<dbReference type="GO" id="GO:0039694">
    <property type="term" value="P:viral RNA genome replication"/>
    <property type="evidence" value="ECO:0007669"/>
    <property type="project" value="InterPro"/>
</dbReference>
<dbReference type="CDD" id="cd00205">
    <property type="entry name" value="rhv_like"/>
    <property type="match status" value="1"/>
</dbReference>
<accession>A0A0D3MDP2</accession>
<dbReference type="InterPro" id="IPR004004">
    <property type="entry name" value="Helic/Pol/Pept_Calicivir-typ"/>
</dbReference>
<protein>
    <recommendedName>
        <fullName evidence="3">Genome polyprotein</fullName>
    </recommendedName>
</protein>
<evidence type="ECO:0000256" key="17">
    <source>
        <dbReference type="ARBA" id="ARBA00023200"/>
    </source>
</evidence>
<dbReference type="PROSITE" id="PS51537">
    <property type="entry name" value="NV_3CL_PRO"/>
    <property type="match status" value="1"/>
</dbReference>
<dbReference type="GO" id="GO:0006351">
    <property type="term" value="P:DNA-templated transcription"/>
    <property type="evidence" value="ECO:0007669"/>
    <property type="project" value="InterPro"/>
</dbReference>
<dbReference type="PROSITE" id="PS50507">
    <property type="entry name" value="RDRP_SSRNA_POS"/>
    <property type="match status" value="1"/>
</dbReference>
<evidence type="ECO:0000256" key="10">
    <source>
        <dbReference type="ARBA" id="ARBA00022695"/>
    </source>
</evidence>
<dbReference type="GO" id="GO:0005524">
    <property type="term" value="F:ATP binding"/>
    <property type="evidence" value="ECO:0007669"/>
    <property type="project" value="UniProtKB-KW"/>
</dbReference>
<keyword evidence="15" id="KW-0946">Virion</keyword>
<dbReference type="Pfam" id="PF00680">
    <property type="entry name" value="RdRP_1"/>
    <property type="match status" value="1"/>
</dbReference>
<dbReference type="Pfam" id="PF08435">
    <property type="entry name" value="Calici_coat_C"/>
    <property type="match status" value="1"/>
</dbReference>
<keyword evidence="11" id="KW-0547">Nucleotide-binding</keyword>
<proteinExistence type="predicted"/>
<dbReference type="InterPro" id="IPR000605">
    <property type="entry name" value="Helicase_SF3_ssDNA/RNA_vir"/>
</dbReference>
<evidence type="ECO:0000256" key="13">
    <source>
        <dbReference type="ARBA" id="ARBA00022807"/>
    </source>
</evidence>
<evidence type="ECO:0000256" key="3">
    <source>
        <dbReference type="ARBA" id="ARBA00020107"/>
    </source>
</evidence>
<dbReference type="Pfam" id="PF05416">
    <property type="entry name" value="Peptidase_C37"/>
    <property type="match status" value="2"/>
</dbReference>
<feature type="non-terminal residue" evidence="21">
    <location>
        <position position="1"/>
    </location>
</feature>
<dbReference type="GO" id="GO:0004197">
    <property type="term" value="F:cysteine-type endopeptidase activity"/>
    <property type="evidence" value="ECO:0007669"/>
    <property type="project" value="InterPro"/>
</dbReference>
<feature type="domain" description="RdRp catalytic" evidence="18">
    <location>
        <begin position="844"/>
        <end position="964"/>
    </location>
</feature>
<dbReference type="InterPro" id="IPR001205">
    <property type="entry name" value="RNA-dir_pol_C"/>
</dbReference>
<evidence type="ECO:0000256" key="11">
    <source>
        <dbReference type="ARBA" id="ARBA00022741"/>
    </source>
</evidence>
<dbReference type="Gene3D" id="2.40.30.120">
    <property type="entry name" value="Positive stranded ssRNA viruses"/>
    <property type="match status" value="1"/>
</dbReference>
<keyword evidence="16" id="KW-0693">Viral RNA replication</keyword>
<keyword evidence="4" id="KW-0696">RNA-directed RNA polymerase</keyword>
<dbReference type="InterPro" id="IPR004005">
    <property type="entry name" value="Calicivirus_coat"/>
</dbReference>
<feature type="domain" description="Peptidase C37" evidence="20">
    <location>
        <begin position="568"/>
        <end position="625"/>
    </location>
</feature>
<keyword evidence="12" id="KW-0378">Hydrolase</keyword>
<keyword evidence="5" id="KW-0191">Covalent protein-RNA linkage</keyword>
<name>A0A0D3MDP2_9CALI</name>
<dbReference type="InterPro" id="IPR043504">
    <property type="entry name" value="Peptidase_S1_PA_chymotrypsin"/>
</dbReference>
<dbReference type="InterPro" id="IPR043128">
    <property type="entry name" value="Rev_trsase/Diguanyl_cyclase"/>
</dbReference>
<keyword evidence="9" id="KW-0808">Transferase</keyword>
<dbReference type="SUPFAM" id="SSF50494">
    <property type="entry name" value="Trypsin-like serine proteases"/>
    <property type="match status" value="1"/>
</dbReference>
<comment type="subcellular location">
    <subcellularLocation>
        <location evidence="1">Host cytoplasm</location>
    </subcellularLocation>
    <subcellularLocation>
        <location evidence="2">Virion</location>
    </subcellularLocation>
</comment>
<evidence type="ECO:0000256" key="14">
    <source>
        <dbReference type="ARBA" id="ARBA00022840"/>
    </source>
</evidence>
<evidence type="ECO:0000256" key="16">
    <source>
        <dbReference type="ARBA" id="ARBA00022953"/>
    </source>
</evidence>
<dbReference type="InterPro" id="IPR033703">
    <property type="entry name" value="Rhv-like"/>
</dbReference>
<dbReference type="Gene3D" id="3.30.70.270">
    <property type="match status" value="1"/>
</dbReference>
<dbReference type="SUPFAM" id="SSF56672">
    <property type="entry name" value="DNA/RNA polymerases"/>
    <property type="match status" value="1"/>
</dbReference>
<keyword evidence="14" id="KW-0067">ATP-binding</keyword>
<feature type="domain" description="SF3 helicase" evidence="19">
    <location>
        <begin position="1"/>
        <end position="120"/>
    </location>
</feature>
<evidence type="ECO:0000313" key="21">
    <source>
        <dbReference type="EMBL" id="AIF74264.1"/>
    </source>
</evidence>
<dbReference type="Gene3D" id="2.40.510.10">
    <property type="entry name" value="Positive stranded ssRNA viruses"/>
    <property type="match status" value="1"/>
</dbReference>
<evidence type="ECO:0000256" key="5">
    <source>
        <dbReference type="ARBA" id="ARBA00022520"/>
    </source>
</evidence>
<keyword evidence="7" id="KW-0167">Capsid protein</keyword>
<dbReference type="GO" id="GO:0006508">
    <property type="term" value="P:proteolysis"/>
    <property type="evidence" value="ECO:0007669"/>
    <property type="project" value="UniProtKB-KW"/>
</dbReference>
<dbReference type="InterPro" id="IPR029053">
    <property type="entry name" value="Viral_coat"/>
</dbReference>
<dbReference type="PROSITE" id="PS51218">
    <property type="entry name" value="SF3_HELICASE_2"/>
    <property type="match status" value="1"/>
</dbReference>
<dbReference type="Gene3D" id="1.20.960.20">
    <property type="match status" value="1"/>
</dbReference>
<evidence type="ECO:0000256" key="8">
    <source>
        <dbReference type="ARBA" id="ARBA00022670"/>
    </source>
</evidence>
<dbReference type="EMBL" id="KJ641700">
    <property type="protein sequence ID" value="AIF74264.1"/>
    <property type="molecule type" value="Genomic_RNA"/>
</dbReference>
<dbReference type="GO" id="GO:0003968">
    <property type="term" value="F:RNA-directed RNA polymerase activity"/>
    <property type="evidence" value="ECO:0007669"/>
    <property type="project" value="UniProtKB-KW"/>
</dbReference>
<dbReference type="Gene3D" id="2.60.120.20">
    <property type="match status" value="1"/>
</dbReference>
<dbReference type="GO" id="GO:0019028">
    <property type="term" value="C:viral capsid"/>
    <property type="evidence" value="ECO:0007669"/>
    <property type="project" value="UniProtKB-KW"/>
</dbReference>
<dbReference type="GO" id="GO:0003724">
    <property type="term" value="F:RNA helicase activity"/>
    <property type="evidence" value="ECO:0007669"/>
    <property type="project" value="InterPro"/>
</dbReference>
<evidence type="ECO:0000256" key="9">
    <source>
        <dbReference type="ARBA" id="ARBA00022679"/>
    </source>
</evidence>
<keyword evidence="8" id="KW-0645">Protease</keyword>
<evidence type="ECO:0000256" key="15">
    <source>
        <dbReference type="ARBA" id="ARBA00022844"/>
    </source>
</evidence>
<dbReference type="InterPro" id="IPR043502">
    <property type="entry name" value="DNA/RNA_pol_sf"/>
</dbReference>
<evidence type="ECO:0000256" key="4">
    <source>
        <dbReference type="ARBA" id="ARBA00022484"/>
    </source>
</evidence>
<dbReference type="Gene3D" id="2.40.10.10">
    <property type="entry name" value="Trypsin-like serine proteases"/>
    <property type="match status" value="1"/>
</dbReference>
<keyword evidence="13" id="KW-0788">Thiol protease</keyword>
<dbReference type="GO" id="GO:0017111">
    <property type="term" value="F:ribonucleoside triphosphate phosphatase activity"/>
    <property type="evidence" value="ECO:0007669"/>
    <property type="project" value="UniProtKB-EC"/>
</dbReference>
<evidence type="ECO:0000256" key="6">
    <source>
        <dbReference type="ARBA" id="ARBA00022553"/>
    </source>
</evidence>
<evidence type="ECO:0000256" key="2">
    <source>
        <dbReference type="ARBA" id="ARBA00004328"/>
    </source>
</evidence>
<dbReference type="GO" id="GO:0003723">
    <property type="term" value="F:RNA binding"/>
    <property type="evidence" value="ECO:0007669"/>
    <property type="project" value="InterPro"/>
</dbReference>
<dbReference type="SUPFAM" id="SSF88633">
    <property type="entry name" value="Positive stranded ssRNA viruses"/>
    <property type="match status" value="1"/>
</dbReference>
<dbReference type="InterPro" id="IPR009003">
    <property type="entry name" value="Peptidase_S1_PA"/>
</dbReference>
<dbReference type="PRINTS" id="PR00918">
    <property type="entry name" value="CALICVIRUSNS"/>
</dbReference>
<dbReference type="InterPro" id="IPR001665">
    <property type="entry name" value="Norovirus_pept_C37"/>
</dbReference>
<keyword evidence="10" id="KW-0548">Nucleotidyltransferase</keyword>
<keyword evidence="6" id="KW-0597">Phosphoprotein</keyword>
<dbReference type="InterPro" id="IPR014759">
    <property type="entry name" value="Helicase_SF3_ssRNA_vir"/>
</dbReference>
<sequence>EISDRLGAGHPYHMTPGLDHWDNYSNEPVVVWDDYAATDHDKEGVVFQRMADSAHFTLDCDKIENKGKEFTSTVVIMTTNARDPAPPNHACPDAIRRRVDIRFEATAPAVTAWLAGGRQGASPYSRTFNHLTITRQNPFDGTLLNQVTWPQLVDMVCDGLKDSGLRLQSNNWPFVKPTKIPSHMKISAWKVPQLITTISGGNAPDVKYSGDPFSTRYGEFTAYIWQVNGKAEAIVFKSGVKVYSSSFDPPIPIEYGCDPAQIDGTTHPKTLARVPGEVPSDHKAPKAKPPVPGTLLHLAWQRQNNQPEPKPWTLVGEIKAMWAAFNLRSLAHLIIDLAGSVLTGIAIADSLTTKVMKRSVVYLEAKGKTKHGRGLKHRAGPSKRGYKMSPEEYDEYKQRREDALLRGVVYTVEDYLSDIGAYDEEPGILGVMGSDIEPAPGEVLQSIKPPLILDLTKNDAKIGQALCGKGRLWTATHVAEVATHVNGKKLGRVLYTSGELTCIEAPVDGRQITWGRPLPGLKFALLTNRKGYVVAIPGSVETVSSYTVEGRNIEGFRGKIGKDLQEYDLGTTGGDCGAPYVTTVNGETVIIGLHVAGSVKGSTVIGVTKNPKIDLQGAEGPLTTKPGNNLLVKKRPLPSGTKYWKTGLESSLPNECEPVPFGQADPRGGPGLQHLLDTGVEPFLGDDHPVPGFFLSQATQFVTHKLRELMTRKPKIYNAQEAFETLDMDTSTGYPLYKKKSDDHPGIPRTVERVQDWLDGKGKLHNPIYTASLKDELLLTEKVRKGKRRTIFASPLETTVACAAVFHDACSMLKDARHEWPGKVGVNTALEWDLIVGPHAGKGLTTCCIDYSRWDSTMPSSIVAAGLRAMAGMVDDPRAHQLARMLSQPRTTICGSKVHVITHGLPSGIPQTSLLNCICHWIAALMATMMTNKVPVGVANSEIILTVYGDDCIYSTPKGKKALEGYISAMRELGFHPTAADKSEHISPCNFSEIEFLSRRNVFVGGRWSGALKKSSLTRQLYWTSGPDHCDLATTRDPGPWFPEQAMCLLAESTLWGKVFFSQVLEAVKQLADRCGLTIETWPYDAYLRWYRENWDLELQGVLGMASAVPEVPPAGGAESEPMAAPLPSAGGNMATANTVDMIDPFIRQNFAEVPGGAATVGNDTQIGDILIDLPIGPGLNPFLRHLFAMYAGWAGSIEAEVRVTGNAFASGMLIAAIIPPGVAVPRAPQLLTGFPHVIIDVRFAASIPILLPDVRPGSYNKRDDPAARLVVMAYTPIRSTGTGQAYQLDIRVLSRPGMDFSFTLLVPPQPEESDTQWVVPPQPVSNMTNPRMPAGKIVEIYNDVTGIPINHQLGRLDLDIGLLGLSTTGPSPSWSLRCQIAKVNSTTISFEVLDGSWTEHVIGKQPSPFGRFDWAGQSRMAFFAENNPRENGICTVQPSAIGPDIPVVQDPHASWTNGEKVHVLPLFPLTTQGNSPSYAWSWPGIAGPAAPPTINEQPLLFRSETPATGSSATSAVDCTLPQEVINSWIGFGRRPPGSVPLLNYIFGGKTLFSAKLNQNGLLTIAKTERVTWPANGYFEFAGWVSPLYRPVNPDGNTVGTLSFR</sequence>
<dbReference type="GO" id="GO:0030430">
    <property type="term" value="C:host cell cytoplasm"/>
    <property type="evidence" value="ECO:0007669"/>
    <property type="project" value="UniProtKB-SubCell"/>
</dbReference>
<dbReference type="InterPro" id="IPR007094">
    <property type="entry name" value="RNA-dir_pol_PSvirus"/>
</dbReference>
<reference evidence="21" key="1">
    <citation type="journal article" date="2016" name="ISME J.">
        <title>Deciphering the bat virome catalog to better understand the ecological diversity of bat viruses and the bat origin of emerging infectious diseases.</title>
        <authorList>
            <person name="Wu Z."/>
            <person name="Yang L."/>
            <person name="Ren X."/>
            <person name="He G."/>
            <person name="Zhang J."/>
            <person name="Yang J."/>
            <person name="Qian Z."/>
            <person name="Dong J."/>
            <person name="Sun L."/>
            <person name="Zhu Y."/>
            <person name="Du J."/>
            <person name="Yang F."/>
            <person name="Zhang S."/>
            <person name="Jin Q."/>
        </authorList>
    </citation>
    <scope>NUCLEOTIDE SEQUENCE</scope>
    <source>
        <strain evidence="21">BtMspp.-CalV/GD2012</strain>
    </source>
</reference>
<evidence type="ECO:0000256" key="1">
    <source>
        <dbReference type="ARBA" id="ARBA00004192"/>
    </source>
</evidence>
<evidence type="ECO:0000259" key="19">
    <source>
        <dbReference type="PROSITE" id="PS51218"/>
    </source>
</evidence>
<dbReference type="InterPro" id="IPR013643">
    <property type="entry name" value="Calicivirus_coat_C"/>
</dbReference>
<dbReference type="Pfam" id="PF00910">
    <property type="entry name" value="RNA_helicase"/>
    <property type="match status" value="1"/>
</dbReference>
<organism evidence="21">
    <name type="scientific">Bat calicivirus</name>
    <dbReference type="NCBI Taxonomy" id="1514705"/>
    <lineage>
        <taxon>Viruses</taxon>
        <taxon>Riboviria</taxon>
        <taxon>Orthornavirae</taxon>
        <taxon>Pisuviricota</taxon>
        <taxon>Pisoniviricetes</taxon>
        <taxon>Picornavirales</taxon>
        <taxon>Caliciviridae</taxon>
    </lineage>
</organism>
<evidence type="ECO:0000256" key="12">
    <source>
        <dbReference type="ARBA" id="ARBA00022801"/>
    </source>
</evidence>
<dbReference type="Pfam" id="PF00915">
    <property type="entry name" value="Calici_coat"/>
    <property type="match status" value="1"/>
</dbReference>
<evidence type="ECO:0000256" key="7">
    <source>
        <dbReference type="ARBA" id="ARBA00022561"/>
    </source>
</evidence>
<keyword evidence="17" id="KW-1035">Host cytoplasm</keyword>
<evidence type="ECO:0000259" key="18">
    <source>
        <dbReference type="PROSITE" id="PS50507"/>
    </source>
</evidence>
<evidence type="ECO:0000259" key="20">
    <source>
        <dbReference type="PROSITE" id="PS51537"/>
    </source>
</evidence>